<reference evidence="1 2" key="1">
    <citation type="submission" date="2018-04" db="EMBL/GenBank/DDBJ databases">
        <title>Novel species isolated from glacier.</title>
        <authorList>
            <person name="Liu Q."/>
            <person name="Xin Y.-H."/>
        </authorList>
    </citation>
    <scope>NUCLEOTIDE SEQUENCE [LARGE SCALE GENOMIC DNA]</scope>
    <source>
        <strain evidence="1 2">GT1R17</strain>
    </source>
</reference>
<proteinExistence type="predicted"/>
<evidence type="ECO:0000313" key="2">
    <source>
        <dbReference type="Proteomes" id="UP000244248"/>
    </source>
</evidence>
<dbReference type="Gene3D" id="1.25.40.10">
    <property type="entry name" value="Tetratricopeptide repeat domain"/>
    <property type="match status" value="1"/>
</dbReference>
<evidence type="ECO:0008006" key="3">
    <source>
        <dbReference type="Google" id="ProtNLM"/>
    </source>
</evidence>
<dbReference type="EMBL" id="QANS01000001">
    <property type="protein sequence ID" value="PTU32932.1"/>
    <property type="molecule type" value="Genomic_DNA"/>
</dbReference>
<organism evidence="1 2">
    <name type="scientific">Stenotrophobium rhamnosiphilum</name>
    <dbReference type="NCBI Taxonomy" id="2029166"/>
    <lineage>
        <taxon>Bacteria</taxon>
        <taxon>Pseudomonadati</taxon>
        <taxon>Pseudomonadota</taxon>
        <taxon>Gammaproteobacteria</taxon>
        <taxon>Nevskiales</taxon>
        <taxon>Nevskiaceae</taxon>
        <taxon>Stenotrophobium</taxon>
    </lineage>
</organism>
<dbReference type="InterPro" id="IPR011990">
    <property type="entry name" value="TPR-like_helical_dom_sf"/>
</dbReference>
<dbReference type="Proteomes" id="UP000244248">
    <property type="component" value="Unassembled WGS sequence"/>
</dbReference>
<evidence type="ECO:0000313" key="1">
    <source>
        <dbReference type="EMBL" id="PTU32932.1"/>
    </source>
</evidence>
<protein>
    <recommendedName>
        <fullName evidence="3">Tetratricopeptide repeat protein</fullName>
    </recommendedName>
</protein>
<accession>A0A2T5MK35</accession>
<name>A0A2T5MK35_9GAMM</name>
<dbReference type="SUPFAM" id="SSF48452">
    <property type="entry name" value="TPR-like"/>
    <property type="match status" value="1"/>
</dbReference>
<comment type="caution">
    <text evidence="1">The sequence shown here is derived from an EMBL/GenBank/DDBJ whole genome shotgun (WGS) entry which is preliminary data.</text>
</comment>
<sequence>MLLSALIVLVACGVYSNARWILAESYLRFSEQRGQSSETRSVAQQAAGIALKLQPYSARAVQSQASNDLFLNKPQKALDEYVKALTLAPADAYLWRDYALALVNAGIFDQRLDRAVLQAQTWARKSKPIHMSLAVVGLRVFSQSSPSLRAQWLNSIRFAYWTKPAVVLWYAYVEEQELLLCDNTIILQADTNAWCAAARWRHGLCSNFGAEADSCFRKPVKKS</sequence>
<dbReference type="AlphaFoldDB" id="A0A2T5MK35"/>
<gene>
    <name evidence="1" type="ORF">CJD38_02130</name>
</gene>
<keyword evidence="2" id="KW-1185">Reference proteome</keyword>